<dbReference type="InterPro" id="IPR028598">
    <property type="entry name" value="BOP1/Erb1"/>
</dbReference>
<reference evidence="9" key="1">
    <citation type="submission" date="2025-08" db="UniProtKB">
        <authorList>
            <consortium name="Ensembl"/>
        </authorList>
    </citation>
    <scope>IDENTIFICATION</scope>
</reference>
<dbReference type="AlphaFoldDB" id="A0A8B9JLZ9"/>
<evidence type="ECO:0000313" key="10">
    <source>
        <dbReference type="Proteomes" id="UP000694621"/>
    </source>
</evidence>
<dbReference type="Ensembl" id="ENSAMXT00005026078.1">
    <property type="protein sequence ID" value="ENSAMXP00005023601.1"/>
    <property type="gene ID" value="ENSAMXG00005012115.1"/>
</dbReference>
<name>A0A8B9JLZ9_ASTMX</name>
<dbReference type="PANTHER" id="PTHR17605:SF0">
    <property type="entry name" value="RIBOSOME BIOGENESIS PROTEIN BOP1"/>
    <property type="match status" value="1"/>
</dbReference>
<evidence type="ECO:0000256" key="4">
    <source>
        <dbReference type="ARBA" id="ARBA00022574"/>
    </source>
</evidence>
<dbReference type="GO" id="GO:0043021">
    <property type="term" value="F:ribonucleoprotein complex binding"/>
    <property type="evidence" value="ECO:0007669"/>
    <property type="project" value="TreeGrafter"/>
</dbReference>
<keyword evidence="3" id="KW-0698">rRNA processing</keyword>
<dbReference type="Proteomes" id="UP000694621">
    <property type="component" value="Unplaced"/>
</dbReference>
<feature type="compositionally biased region" description="Acidic residues" evidence="7">
    <location>
        <begin position="36"/>
        <end position="68"/>
    </location>
</feature>
<sequence length="152" mass="17485">MFDRNADKVGHLDDTDEEKEDLSDSEESVFSGLEDSGTDDDDDEEDDGDDDEDDGDDASGEEEEEQDEENHNKVEEDPAAGETSLTPQVDEYEQDTSDEEDIRNTVGNIPMEWYKDFPHIGYDLDGKKIFKPIRSKDELDEFLEKMENPDYW</sequence>
<keyword evidence="5" id="KW-0677">Repeat</keyword>
<evidence type="ECO:0000256" key="5">
    <source>
        <dbReference type="ARBA" id="ARBA00022737"/>
    </source>
</evidence>
<proteinExistence type="predicted"/>
<feature type="region of interest" description="Disordered" evidence="7">
    <location>
        <begin position="1"/>
        <end position="103"/>
    </location>
</feature>
<accession>A0A8B9JLZ9</accession>
<keyword evidence="4" id="KW-0853">WD repeat</keyword>
<dbReference type="Pfam" id="PF08145">
    <property type="entry name" value="BOP1NT"/>
    <property type="match status" value="1"/>
</dbReference>
<dbReference type="GO" id="GO:0000463">
    <property type="term" value="P:maturation of LSU-rRNA from tricistronic rRNA transcript (SSU-rRNA, 5.8S rRNA, LSU-rRNA)"/>
    <property type="evidence" value="ECO:0007669"/>
    <property type="project" value="TreeGrafter"/>
</dbReference>
<organism evidence="9 10">
    <name type="scientific">Astyanax mexicanus</name>
    <name type="common">Blind cave fish</name>
    <name type="synonym">Astyanax fasciatus mexicanus</name>
    <dbReference type="NCBI Taxonomy" id="7994"/>
    <lineage>
        <taxon>Eukaryota</taxon>
        <taxon>Metazoa</taxon>
        <taxon>Chordata</taxon>
        <taxon>Craniata</taxon>
        <taxon>Vertebrata</taxon>
        <taxon>Euteleostomi</taxon>
        <taxon>Actinopterygii</taxon>
        <taxon>Neopterygii</taxon>
        <taxon>Teleostei</taxon>
        <taxon>Ostariophysi</taxon>
        <taxon>Characiformes</taxon>
        <taxon>Characoidei</taxon>
        <taxon>Acestrorhamphidae</taxon>
        <taxon>Acestrorhamphinae</taxon>
        <taxon>Astyanax</taxon>
    </lineage>
</organism>
<evidence type="ECO:0000256" key="7">
    <source>
        <dbReference type="SAM" id="MobiDB-lite"/>
    </source>
</evidence>
<comment type="subcellular location">
    <subcellularLocation>
        <location evidence="1">Nucleus</location>
        <location evidence="1">Nucleolus</location>
    </subcellularLocation>
</comment>
<dbReference type="PANTHER" id="PTHR17605">
    <property type="entry name" value="RIBOSOME BIOGENESIS PROTEIN BOP1 BLOCK OF PROLIFERATION 1 PROTEIN"/>
    <property type="match status" value="1"/>
</dbReference>
<dbReference type="GO" id="GO:0030687">
    <property type="term" value="C:preribosome, large subunit precursor"/>
    <property type="evidence" value="ECO:0007669"/>
    <property type="project" value="TreeGrafter"/>
</dbReference>
<evidence type="ECO:0000256" key="6">
    <source>
        <dbReference type="ARBA" id="ARBA00023242"/>
    </source>
</evidence>
<evidence type="ECO:0000259" key="8">
    <source>
        <dbReference type="Pfam" id="PF08145"/>
    </source>
</evidence>
<feature type="compositionally biased region" description="Acidic residues" evidence="7">
    <location>
        <begin position="14"/>
        <end position="27"/>
    </location>
</feature>
<keyword evidence="6" id="KW-0539">Nucleus</keyword>
<feature type="domain" description="BOP1 N-terminal" evidence="8">
    <location>
        <begin position="114"/>
        <end position="152"/>
    </location>
</feature>
<feature type="compositionally biased region" description="Acidic residues" evidence="7">
    <location>
        <begin position="90"/>
        <end position="101"/>
    </location>
</feature>
<evidence type="ECO:0000256" key="1">
    <source>
        <dbReference type="ARBA" id="ARBA00004604"/>
    </source>
</evidence>
<keyword evidence="2" id="KW-0690">Ribosome biogenesis</keyword>
<dbReference type="GO" id="GO:0070545">
    <property type="term" value="C:PeBoW complex"/>
    <property type="evidence" value="ECO:0007669"/>
    <property type="project" value="TreeGrafter"/>
</dbReference>
<evidence type="ECO:0000256" key="3">
    <source>
        <dbReference type="ARBA" id="ARBA00022552"/>
    </source>
</evidence>
<evidence type="ECO:0000313" key="9">
    <source>
        <dbReference type="Ensembl" id="ENSAMXP00005023601.1"/>
    </source>
</evidence>
<feature type="compositionally biased region" description="Basic and acidic residues" evidence="7">
    <location>
        <begin position="1"/>
        <end position="13"/>
    </location>
</feature>
<protein>
    <recommendedName>
        <fullName evidence="8">BOP1 N-terminal domain-containing protein</fullName>
    </recommendedName>
</protein>
<dbReference type="InterPro" id="IPR012953">
    <property type="entry name" value="BOP1_N_dom"/>
</dbReference>
<evidence type="ECO:0000256" key="2">
    <source>
        <dbReference type="ARBA" id="ARBA00022517"/>
    </source>
</evidence>